<accession>Q45650</accession>
<reference evidence="2" key="1">
    <citation type="journal article" date="1990" name="Eur. J. Biochem.">
        <title>Cloning and sequence analysis of the genes encoding the dihydrolipoamide acetyltransferase and dihydrolipoamide dehydrogenase components of the pyruvate dehydrogenase multienzyme complex of Bacillus stearothermophilus.</title>
        <authorList>
            <person name="Borges A."/>
            <person name="Hawkins C.F."/>
            <person name="Perham R.N."/>
        </authorList>
    </citation>
    <scope>NUCLEOTIDE SEQUENCE</scope>
    <source>
        <strain evidence="2">NCA 1503</strain>
    </source>
</reference>
<organism evidence="2">
    <name type="scientific">Geobacillus stearothermophilus</name>
    <name type="common">Bacillus stearothermophilus</name>
    <dbReference type="NCBI Taxonomy" id="1422"/>
    <lineage>
        <taxon>Bacteria</taxon>
        <taxon>Bacillati</taxon>
        <taxon>Bacillota</taxon>
        <taxon>Bacilli</taxon>
        <taxon>Bacillales</taxon>
        <taxon>Anoxybacillaceae</taxon>
        <taxon>Geobacillus</taxon>
    </lineage>
</organism>
<keyword evidence="1" id="KW-0812">Transmembrane</keyword>
<dbReference type="EMBL" id="X53560">
    <property type="protein sequence ID" value="CAA37627.1"/>
    <property type="molecule type" value="Genomic_DNA"/>
</dbReference>
<dbReference type="AlphaFoldDB" id="Q45650"/>
<dbReference type="PIR" id="S10797">
    <property type="entry name" value="S10797"/>
</dbReference>
<feature type="transmembrane region" description="Helical" evidence="1">
    <location>
        <begin position="6"/>
        <end position="24"/>
    </location>
</feature>
<keyword evidence="1" id="KW-0472">Membrane</keyword>
<keyword evidence="2" id="KW-0670">Pyruvate</keyword>
<keyword evidence="1" id="KW-1133">Transmembrane helix</keyword>
<protein>
    <submittedName>
        <fullName evidence="2">B. stearothermophilus pdhA, pdhB, pdhC, pdhD genes for pyruvate dehydrogenase multienzyme complex (E.C. numbers 1.2.4.1, 2.3.1.12, 1.8.1.4)</fullName>
    </submittedName>
</protein>
<evidence type="ECO:0000313" key="2">
    <source>
        <dbReference type="EMBL" id="CAA37627.1"/>
    </source>
</evidence>
<proteinExistence type="predicted"/>
<sequence>MSAPFSVSVAPSGGCFLFLLYFWVH</sequence>
<evidence type="ECO:0000256" key="1">
    <source>
        <dbReference type="SAM" id="Phobius"/>
    </source>
</evidence>
<name>Q45650_GEOSE</name>